<dbReference type="EMBL" id="CAJOBD010000980">
    <property type="protein sequence ID" value="CAF3744072.1"/>
    <property type="molecule type" value="Genomic_DNA"/>
</dbReference>
<name>A0A813YK82_9BILA</name>
<dbReference type="Proteomes" id="UP000663836">
    <property type="component" value="Unassembled WGS sequence"/>
</dbReference>
<evidence type="ECO:0000313" key="5">
    <source>
        <dbReference type="Proteomes" id="UP000663864"/>
    </source>
</evidence>
<sequence length="245" mass="28704">MDNKTSEINWSEITYPLPTNLFDKYTQQSIAVPIEYLGINKQIWLQCRSFALNLSKKGFIDPISILYISFKRYYSSNIKFNTFTRWLLLNELNKNDFQINSLRYPTFQPANGILKTIQINKQINFINPLTDIEQIWILFPISILLPTNNYTLIPKAMILDNNVTRLSLTHKRTNASRLHCLFALTPSGKYSNQLIICKPGRHFKINYTSTTFTRIIETNNSDISYEHIQQWLDDFISLSYGTKNR</sequence>
<evidence type="ECO:0000313" key="4">
    <source>
        <dbReference type="EMBL" id="CAF3936559.1"/>
    </source>
</evidence>
<reference evidence="1" key="1">
    <citation type="submission" date="2021-02" db="EMBL/GenBank/DDBJ databases">
        <authorList>
            <person name="Nowell W R."/>
        </authorList>
    </citation>
    <scope>NUCLEOTIDE SEQUENCE</scope>
</reference>
<dbReference type="Proteomes" id="UP000663864">
    <property type="component" value="Unassembled WGS sequence"/>
</dbReference>
<evidence type="ECO:0000313" key="2">
    <source>
        <dbReference type="EMBL" id="CAF1426783.1"/>
    </source>
</evidence>
<dbReference type="AlphaFoldDB" id="A0A813YK82"/>
<dbReference type="EMBL" id="CAJNOU010004102">
    <property type="protein sequence ID" value="CAF1426783.1"/>
    <property type="molecule type" value="Genomic_DNA"/>
</dbReference>
<evidence type="ECO:0000313" key="3">
    <source>
        <dbReference type="EMBL" id="CAF3744072.1"/>
    </source>
</evidence>
<gene>
    <name evidence="4" type="ORF">FNK824_LOCUS22437</name>
    <name evidence="3" type="ORF">JBS370_LOCUS12179</name>
    <name evidence="2" type="ORF">SEV965_LOCUS32543</name>
    <name evidence="1" type="ORF">ZHD862_LOCUS6603</name>
</gene>
<accession>A0A813YK82</accession>
<organism evidence="1 5">
    <name type="scientific">Rotaria sordida</name>
    <dbReference type="NCBI Taxonomy" id="392033"/>
    <lineage>
        <taxon>Eukaryota</taxon>
        <taxon>Metazoa</taxon>
        <taxon>Spiralia</taxon>
        <taxon>Gnathifera</taxon>
        <taxon>Rotifera</taxon>
        <taxon>Eurotatoria</taxon>
        <taxon>Bdelloidea</taxon>
        <taxon>Philodinida</taxon>
        <taxon>Philodinidae</taxon>
        <taxon>Rotaria</taxon>
    </lineage>
</organism>
<proteinExistence type="predicted"/>
<evidence type="ECO:0000313" key="1">
    <source>
        <dbReference type="EMBL" id="CAF0885348.1"/>
    </source>
</evidence>
<dbReference type="Proteomes" id="UP000663889">
    <property type="component" value="Unassembled WGS sequence"/>
</dbReference>
<dbReference type="EMBL" id="CAJOBE010004542">
    <property type="protein sequence ID" value="CAF3936559.1"/>
    <property type="molecule type" value="Genomic_DNA"/>
</dbReference>
<comment type="caution">
    <text evidence="1">The sequence shown here is derived from an EMBL/GenBank/DDBJ whole genome shotgun (WGS) entry which is preliminary data.</text>
</comment>
<dbReference type="Proteomes" id="UP000663874">
    <property type="component" value="Unassembled WGS sequence"/>
</dbReference>
<protein>
    <submittedName>
        <fullName evidence="1">Uncharacterized protein</fullName>
    </submittedName>
</protein>
<dbReference type="EMBL" id="CAJNOT010000189">
    <property type="protein sequence ID" value="CAF0885348.1"/>
    <property type="molecule type" value="Genomic_DNA"/>
</dbReference>